<protein>
    <submittedName>
        <fullName evidence="3">Uncharacterized protein</fullName>
    </submittedName>
</protein>
<name>A0A5D3C5D1_CUCMM</name>
<comment type="caution">
    <text evidence="3">The sequence shown here is derived from an EMBL/GenBank/DDBJ whole genome shotgun (WGS) entry which is preliminary data.</text>
</comment>
<accession>A0A5D3C5D1</accession>
<evidence type="ECO:0000313" key="4">
    <source>
        <dbReference type="Proteomes" id="UP000321393"/>
    </source>
</evidence>
<reference evidence="4 5" key="1">
    <citation type="submission" date="2019-08" db="EMBL/GenBank/DDBJ databases">
        <title>Draft genome sequences of two oriental melons (Cucumis melo L. var makuwa).</title>
        <authorList>
            <person name="Kwon S.-Y."/>
        </authorList>
    </citation>
    <scope>NUCLEOTIDE SEQUENCE [LARGE SCALE GENOMIC DNA]</scope>
    <source>
        <strain evidence="5">cv. Chang Bougi</strain>
        <strain evidence="4">cv. SW 3</strain>
        <tissue evidence="3">Leaf</tissue>
    </source>
</reference>
<gene>
    <name evidence="3" type="ORF">E5676_scaffold98G00460</name>
    <name evidence="2" type="ORF">E6C27_scaffold262G001150</name>
</gene>
<dbReference type="Proteomes" id="UP000321947">
    <property type="component" value="Unassembled WGS sequence"/>
</dbReference>
<dbReference type="EMBL" id="SSTD01013776">
    <property type="protein sequence ID" value="TYK05596.1"/>
    <property type="molecule type" value="Genomic_DNA"/>
</dbReference>
<dbReference type="EMBL" id="SSTE01017321">
    <property type="protein sequence ID" value="KAA0040553.1"/>
    <property type="molecule type" value="Genomic_DNA"/>
</dbReference>
<evidence type="ECO:0000313" key="5">
    <source>
        <dbReference type="Proteomes" id="UP000321947"/>
    </source>
</evidence>
<proteinExistence type="predicted"/>
<organism evidence="3 5">
    <name type="scientific">Cucumis melo var. makuwa</name>
    <name type="common">Oriental melon</name>
    <dbReference type="NCBI Taxonomy" id="1194695"/>
    <lineage>
        <taxon>Eukaryota</taxon>
        <taxon>Viridiplantae</taxon>
        <taxon>Streptophyta</taxon>
        <taxon>Embryophyta</taxon>
        <taxon>Tracheophyta</taxon>
        <taxon>Spermatophyta</taxon>
        <taxon>Magnoliopsida</taxon>
        <taxon>eudicotyledons</taxon>
        <taxon>Gunneridae</taxon>
        <taxon>Pentapetalae</taxon>
        <taxon>rosids</taxon>
        <taxon>fabids</taxon>
        <taxon>Cucurbitales</taxon>
        <taxon>Cucurbitaceae</taxon>
        <taxon>Benincaseae</taxon>
        <taxon>Cucumis</taxon>
    </lineage>
</organism>
<feature type="region of interest" description="Disordered" evidence="1">
    <location>
        <begin position="1"/>
        <end position="40"/>
    </location>
</feature>
<feature type="compositionally biased region" description="Polar residues" evidence="1">
    <location>
        <begin position="20"/>
        <end position="29"/>
    </location>
</feature>
<evidence type="ECO:0000256" key="1">
    <source>
        <dbReference type="SAM" id="MobiDB-lite"/>
    </source>
</evidence>
<dbReference type="AlphaFoldDB" id="A0A5D3C5D1"/>
<evidence type="ECO:0000313" key="2">
    <source>
        <dbReference type="EMBL" id="KAA0040553.1"/>
    </source>
</evidence>
<dbReference type="Proteomes" id="UP000321393">
    <property type="component" value="Unassembled WGS sequence"/>
</dbReference>
<sequence length="150" mass="17373">MSPFKLRLRPKEPGLVRAQQPKNSKSKVATSKPEDVQKGSKISAQDLDKLIKIEKWLRENSVRLDIVDMFYVVKYHPDESYAILEGEKVPLIVEEINDLYDLPNDPNVYPGQRINADPREGDAKNIIKLIAWPGVDWIRMPTRRLQLFLH</sequence>
<evidence type="ECO:0000313" key="3">
    <source>
        <dbReference type="EMBL" id="TYK05596.1"/>
    </source>
</evidence>